<dbReference type="AlphaFoldDB" id="A0LP19"/>
<dbReference type="RefSeq" id="WP_011700296.1">
    <property type="nucleotide sequence ID" value="NC_008554.1"/>
</dbReference>
<dbReference type="InterPro" id="IPR023214">
    <property type="entry name" value="HAD_sf"/>
</dbReference>
<evidence type="ECO:0000313" key="1">
    <source>
        <dbReference type="EMBL" id="ABK19171.1"/>
    </source>
</evidence>
<dbReference type="SUPFAM" id="SSF56784">
    <property type="entry name" value="HAD-like"/>
    <property type="match status" value="1"/>
</dbReference>
<accession>A0LP19</accession>
<dbReference type="InParanoid" id="A0LP19"/>
<dbReference type="GO" id="GO:0000287">
    <property type="term" value="F:magnesium ion binding"/>
    <property type="evidence" value="ECO:0007669"/>
    <property type="project" value="TreeGrafter"/>
</dbReference>
<dbReference type="Pfam" id="PF08282">
    <property type="entry name" value="Hydrolase_3"/>
    <property type="match status" value="1"/>
</dbReference>
<dbReference type="OrthoDB" id="5292903at2"/>
<keyword evidence="2" id="KW-1185">Reference proteome</keyword>
<dbReference type="eggNOG" id="COG0561">
    <property type="taxonomic scope" value="Bacteria"/>
</dbReference>
<dbReference type="Proteomes" id="UP000001784">
    <property type="component" value="Chromosome"/>
</dbReference>
<dbReference type="KEGG" id="sfu:Sfum_3500"/>
<dbReference type="EMBL" id="CP000478">
    <property type="protein sequence ID" value="ABK19171.1"/>
    <property type="molecule type" value="Genomic_DNA"/>
</dbReference>
<sequence length="267" mass="29879">MIASIRAIDVETARNLKGIFFDIDDTFTTNGKIPAVAYQGLWTLKESGLKVVPITGRPAGWCDHIARMWPVDAVVGENGAFYFRFDERAGKLTKRFLDPAPVRCEKRVLLQAVEKDVLSSVPGTALASDQPYRETDLAIDFREDVEPLGWPAVERICAVFRKHGATCKVSSIHVNGWFGDYNKLHMTRIMANELWGVDLEADRRFYLFCGDSPNDEPMFEFFPHSAGVRNVLQFADRMSRLPAFVADREGGAGFAEIAETVLSLRAT</sequence>
<name>A0LP19_SYNFM</name>
<gene>
    <name evidence="1" type="ordered locus">Sfum_3500</name>
</gene>
<dbReference type="NCBIfam" id="TIGR01484">
    <property type="entry name" value="HAD-SF-IIB"/>
    <property type="match status" value="1"/>
</dbReference>
<keyword evidence="1" id="KW-0378">Hydrolase</keyword>
<dbReference type="HOGENOM" id="CLU_075026_0_0_7"/>
<dbReference type="Gene3D" id="3.40.50.1000">
    <property type="entry name" value="HAD superfamily/HAD-like"/>
    <property type="match status" value="1"/>
</dbReference>
<dbReference type="InterPro" id="IPR006379">
    <property type="entry name" value="HAD-SF_hydro_IIB"/>
</dbReference>
<dbReference type="GO" id="GO:0016791">
    <property type="term" value="F:phosphatase activity"/>
    <property type="evidence" value="ECO:0007669"/>
    <property type="project" value="TreeGrafter"/>
</dbReference>
<dbReference type="PANTHER" id="PTHR10000:SF8">
    <property type="entry name" value="HAD SUPERFAMILY HYDROLASE-LIKE, TYPE 3"/>
    <property type="match status" value="1"/>
</dbReference>
<protein>
    <submittedName>
        <fullName evidence="1">HAD-superfamily hydrolase, subfamily IIB</fullName>
    </submittedName>
</protein>
<proteinExistence type="predicted"/>
<reference evidence="1 2" key="1">
    <citation type="submission" date="2006-10" db="EMBL/GenBank/DDBJ databases">
        <title>Complete sequence of Syntrophobacter fumaroxidans MPOB.</title>
        <authorList>
            <consortium name="US DOE Joint Genome Institute"/>
            <person name="Copeland A."/>
            <person name="Lucas S."/>
            <person name="Lapidus A."/>
            <person name="Barry K."/>
            <person name="Detter J.C."/>
            <person name="Glavina del Rio T."/>
            <person name="Hammon N."/>
            <person name="Israni S."/>
            <person name="Pitluck S."/>
            <person name="Goltsman E.G."/>
            <person name="Martinez M."/>
            <person name="Schmutz J."/>
            <person name="Larimer F."/>
            <person name="Land M."/>
            <person name="Hauser L."/>
            <person name="Kyrpides N."/>
            <person name="Kim E."/>
            <person name="Boone D.R."/>
            <person name="Brockman F."/>
            <person name="Culley D."/>
            <person name="Ferry J."/>
            <person name="Gunsalus R."/>
            <person name="McInerney M.J."/>
            <person name="Morrison M."/>
            <person name="Plugge C."/>
            <person name="Rohlin L."/>
            <person name="Scholten J."/>
            <person name="Sieber J."/>
            <person name="Stams A.J.M."/>
            <person name="Worm P."/>
            <person name="Henstra A.M."/>
            <person name="Richardson P."/>
        </authorList>
    </citation>
    <scope>NUCLEOTIDE SEQUENCE [LARGE SCALE GENOMIC DNA]</scope>
    <source>
        <strain evidence="2">DSM 10017 / MPOB</strain>
    </source>
</reference>
<dbReference type="InterPro" id="IPR036412">
    <property type="entry name" value="HAD-like_sf"/>
</dbReference>
<evidence type="ECO:0000313" key="2">
    <source>
        <dbReference type="Proteomes" id="UP000001784"/>
    </source>
</evidence>
<dbReference type="GO" id="GO:0005829">
    <property type="term" value="C:cytosol"/>
    <property type="evidence" value="ECO:0007669"/>
    <property type="project" value="TreeGrafter"/>
</dbReference>
<organism evidence="1 2">
    <name type="scientific">Syntrophobacter fumaroxidans (strain DSM 10017 / MPOB)</name>
    <dbReference type="NCBI Taxonomy" id="335543"/>
    <lineage>
        <taxon>Bacteria</taxon>
        <taxon>Pseudomonadati</taxon>
        <taxon>Thermodesulfobacteriota</taxon>
        <taxon>Syntrophobacteria</taxon>
        <taxon>Syntrophobacterales</taxon>
        <taxon>Syntrophobacteraceae</taxon>
        <taxon>Syntrophobacter</taxon>
    </lineage>
</organism>
<dbReference type="PANTHER" id="PTHR10000">
    <property type="entry name" value="PHOSPHOSERINE PHOSPHATASE"/>
    <property type="match status" value="1"/>
</dbReference>
<dbReference type="STRING" id="335543.Sfum_3500"/>